<dbReference type="SUPFAM" id="SSF116734">
    <property type="entry name" value="DNA methylase specificity domain"/>
    <property type="match status" value="2"/>
</dbReference>
<gene>
    <name evidence="5" type="primary">bcgIB</name>
    <name evidence="5" type="ORF">AAX29_00688</name>
</gene>
<dbReference type="GO" id="GO:0016787">
    <property type="term" value="F:hydrolase activity"/>
    <property type="evidence" value="ECO:0007669"/>
    <property type="project" value="UniProtKB-KW"/>
</dbReference>
<dbReference type="GO" id="GO:0003677">
    <property type="term" value="F:DNA binding"/>
    <property type="evidence" value="ECO:0007669"/>
    <property type="project" value="UniProtKB-KW"/>
</dbReference>
<dbReference type="PATRIC" id="fig|544718.51.peg.674"/>
<dbReference type="EMBL" id="LCUJ01000002">
    <property type="protein sequence ID" value="OCL99643.1"/>
    <property type="molecule type" value="Genomic_DNA"/>
</dbReference>
<dbReference type="Gene3D" id="3.90.220.20">
    <property type="entry name" value="DNA methylase specificity domains"/>
    <property type="match status" value="2"/>
</dbReference>
<dbReference type="GO" id="GO:0009307">
    <property type="term" value="P:DNA restriction-modification system"/>
    <property type="evidence" value="ECO:0007669"/>
    <property type="project" value="UniProtKB-KW"/>
</dbReference>
<protein>
    <submittedName>
        <fullName evidence="5">Restriction enzyme BgcI subunit beta</fullName>
        <ecNumber evidence="5">3.1.21.-</ecNumber>
    </submittedName>
</protein>
<evidence type="ECO:0000313" key="5">
    <source>
        <dbReference type="EMBL" id="OCL99643.1"/>
    </source>
</evidence>
<dbReference type="EC" id="3.1.21.-" evidence="5"/>
<evidence type="ECO:0000256" key="2">
    <source>
        <dbReference type="ARBA" id="ARBA00022747"/>
    </source>
</evidence>
<reference evidence="6" key="1">
    <citation type="submission" date="2015-05" db="EMBL/GenBank/DDBJ databases">
        <authorList>
            <person name="Rovetto F."/>
            <person name="Cocolin L."/>
            <person name="Illeghems K."/>
            <person name="Van Nieuwerburgh F."/>
            <person name="Houf K."/>
        </authorList>
    </citation>
    <scope>NUCLEOTIDE SEQUENCE [LARGE SCALE GENOMIC DNA]</scope>
    <source>
        <strain evidence="6">DU22</strain>
    </source>
</reference>
<feature type="domain" description="Type I restriction modification DNA specificity" evidence="4">
    <location>
        <begin position="7"/>
        <end position="156"/>
    </location>
</feature>
<keyword evidence="3" id="KW-0238">DNA-binding</keyword>
<sequence>MLNLEDKEWKDFKIDILFKVNKGIYLKQDLIIKGDIPYITAKAVSNGLSEFIGNKKLFKKNSITVEKVKLTAFYQPIDYYCSHDVSVLENKVLNKENSLFISSMINRQGSKYSYGRQAQMNVVKRETLFCPINKNKEPDFKYMEEYSKSIINNKTEKYKQYAQKVLNSIEYKNIETLENKDWKEFFLIDIFTTIQRGKRLTKQNQIKGNIPYISSTSLNNGVDNFIGNKTDVRIFSDCLTIANSGSVGASFYQPYSFVGSDHITHLKKENMNKYVYMFISTLTNRFSEKYNFNREINDKRISREKIMLPVNEKKEPDFEYMEQYMKNLTYKKIKQYLDYLKKQ</sequence>
<comment type="caution">
    <text evidence="5">The sequence shown here is derived from an EMBL/GenBank/DDBJ whole genome shotgun (WGS) entry which is preliminary data.</text>
</comment>
<evidence type="ECO:0000256" key="3">
    <source>
        <dbReference type="ARBA" id="ARBA00023125"/>
    </source>
</evidence>
<evidence type="ECO:0000256" key="1">
    <source>
        <dbReference type="ARBA" id="ARBA00010923"/>
    </source>
</evidence>
<keyword evidence="2" id="KW-0680">Restriction system</keyword>
<evidence type="ECO:0000259" key="4">
    <source>
        <dbReference type="Pfam" id="PF01420"/>
    </source>
</evidence>
<comment type="similarity">
    <text evidence="1">Belongs to the type-I restriction system S methylase family.</text>
</comment>
<organism evidence="5 6">
    <name type="scientific">Aliarcobacter thereius</name>
    <dbReference type="NCBI Taxonomy" id="544718"/>
    <lineage>
        <taxon>Bacteria</taxon>
        <taxon>Pseudomonadati</taxon>
        <taxon>Campylobacterota</taxon>
        <taxon>Epsilonproteobacteria</taxon>
        <taxon>Campylobacterales</taxon>
        <taxon>Arcobacteraceae</taxon>
        <taxon>Aliarcobacter</taxon>
    </lineage>
</organism>
<name>A0A1C0B7U0_9BACT</name>
<dbReference type="InterPro" id="IPR000055">
    <property type="entry name" value="Restrct_endonuc_typeI_TRD"/>
</dbReference>
<dbReference type="Pfam" id="PF01420">
    <property type="entry name" value="Methylase_S"/>
    <property type="match status" value="2"/>
</dbReference>
<evidence type="ECO:0000313" key="6">
    <source>
        <dbReference type="Proteomes" id="UP000093281"/>
    </source>
</evidence>
<dbReference type="InterPro" id="IPR044946">
    <property type="entry name" value="Restrct_endonuc_typeI_TRD_sf"/>
</dbReference>
<dbReference type="Proteomes" id="UP000093281">
    <property type="component" value="Unassembled WGS sequence"/>
</dbReference>
<accession>A0A1C0B7U0</accession>
<feature type="domain" description="Type I restriction modification DNA specificity" evidence="4">
    <location>
        <begin position="179"/>
        <end position="333"/>
    </location>
</feature>
<proteinExistence type="inferred from homology"/>
<keyword evidence="5" id="KW-0378">Hydrolase</keyword>
<dbReference type="AlphaFoldDB" id="A0A1C0B7U0"/>